<dbReference type="PANTHER" id="PTHR47691:SF3">
    <property type="entry name" value="HTH-TYPE TRANSCRIPTIONAL REGULATOR RV0890C-RELATED"/>
    <property type="match status" value="1"/>
</dbReference>
<dbReference type="InterPro" id="IPR027417">
    <property type="entry name" value="P-loop_NTPase"/>
</dbReference>
<feature type="domain" description="OmpR/PhoB-type" evidence="4">
    <location>
        <begin position="61"/>
        <end position="159"/>
    </location>
</feature>
<evidence type="ECO:0000313" key="5">
    <source>
        <dbReference type="EMBL" id="CAH2405787.1"/>
    </source>
</evidence>
<evidence type="ECO:0000313" key="6">
    <source>
        <dbReference type="Proteomes" id="UP001153050"/>
    </source>
</evidence>
<feature type="region of interest" description="Disordered" evidence="3">
    <location>
        <begin position="18"/>
        <end position="39"/>
    </location>
</feature>
<dbReference type="SUPFAM" id="SSF46894">
    <property type="entry name" value="C-terminal effector domain of the bipartite response regulators"/>
    <property type="match status" value="1"/>
</dbReference>
<dbReference type="InterPro" id="IPR016032">
    <property type="entry name" value="Sig_transdc_resp-reg_C-effctor"/>
</dbReference>
<evidence type="ECO:0000256" key="3">
    <source>
        <dbReference type="SAM" id="MobiDB-lite"/>
    </source>
</evidence>
<dbReference type="SMART" id="SM00382">
    <property type="entry name" value="AAA"/>
    <property type="match status" value="1"/>
</dbReference>
<dbReference type="EMBL" id="CAKXZT010000145">
    <property type="protein sequence ID" value="CAH2405787.1"/>
    <property type="molecule type" value="Genomic_DNA"/>
</dbReference>
<evidence type="ECO:0000256" key="2">
    <source>
        <dbReference type="PROSITE-ProRule" id="PRU01091"/>
    </source>
</evidence>
<feature type="DNA-binding region" description="OmpR/PhoB-type" evidence="2">
    <location>
        <begin position="61"/>
        <end position="159"/>
    </location>
</feature>
<comment type="caution">
    <text evidence="5">The sequence shown here is derived from an EMBL/GenBank/DDBJ whole genome shotgun (WGS) entry which is preliminary data.</text>
</comment>
<dbReference type="InterPro" id="IPR001867">
    <property type="entry name" value="OmpR/PhoB-type_DNA-bd"/>
</dbReference>
<dbReference type="Pfam" id="PF25872">
    <property type="entry name" value="HTH_77"/>
    <property type="match status" value="1"/>
</dbReference>
<dbReference type="SMART" id="SM00862">
    <property type="entry name" value="Trans_reg_C"/>
    <property type="match status" value="1"/>
</dbReference>
<dbReference type="CDD" id="cd00383">
    <property type="entry name" value="trans_reg_C"/>
    <property type="match status" value="1"/>
</dbReference>
<dbReference type="SUPFAM" id="SSF52540">
    <property type="entry name" value="P-loop containing nucleoside triphosphate hydrolases"/>
    <property type="match status" value="1"/>
</dbReference>
<dbReference type="PANTHER" id="PTHR47691">
    <property type="entry name" value="REGULATOR-RELATED"/>
    <property type="match status" value="1"/>
</dbReference>
<dbReference type="InterPro" id="IPR011990">
    <property type="entry name" value="TPR-like_helical_dom_sf"/>
</dbReference>
<dbReference type="Proteomes" id="UP001153050">
    <property type="component" value="Unassembled WGS sequence"/>
</dbReference>
<dbReference type="InterPro" id="IPR058852">
    <property type="entry name" value="HTH_77"/>
</dbReference>
<dbReference type="SUPFAM" id="SSF48452">
    <property type="entry name" value="TPR-like"/>
    <property type="match status" value="2"/>
</dbReference>
<accession>A0ABM9EAH9</accession>
<evidence type="ECO:0000259" key="4">
    <source>
        <dbReference type="PROSITE" id="PS51755"/>
    </source>
</evidence>
<reference evidence="5 6" key="1">
    <citation type="submission" date="2022-03" db="EMBL/GenBank/DDBJ databases">
        <authorList>
            <person name="Brunel B."/>
        </authorList>
    </citation>
    <scope>NUCLEOTIDE SEQUENCE [LARGE SCALE GENOMIC DNA]</scope>
    <source>
        <strain evidence="5">STM5069sample</strain>
    </source>
</reference>
<dbReference type="InterPro" id="IPR002182">
    <property type="entry name" value="NB-ARC"/>
</dbReference>
<protein>
    <submittedName>
        <fullName evidence="5">Transcriptional regulator</fullName>
    </submittedName>
</protein>
<dbReference type="Gene3D" id="1.25.40.10">
    <property type="entry name" value="Tetratricopeptide repeat domain"/>
    <property type="match status" value="2"/>
</dbReference>
<sequence length="1002" mass="108065">MACEKVLGTVSSYFPGQLGSGERNRRANGLSSGKTGGTISAKMPVREAVQKGLATVADHPKGGISFGPFTLFVGERLLTKEGVPVKLGARALDILVTLTSAPNEVQSKEDLMSRVWPGVTVEEGSLRFHLASLRKALGDGKDGARFIATLPGRGYCFVASVSQAGSRGDDDKIATPSFLHANIPSRLGRMLGRDEDVLKVSVSLTASRFVTIVGPGGVGKTTVAVAVAHHLMSAFAGSVLFVDLGMVTDPKLAPTAVASMLGLSVQSDDAIPSLAAYLRDKRILLILDTCEHLIEAVAPLAASIVDAGRHVHLIATSREALRVEGEHVYRLGALAYPPNGRGLTAATVQKFPATQLFMERAVASGAPLIVSDFEAPIVADICRKLDGVALAIELAARRVESYGLQQMAALLDERLTLLWQGSRSAPPRHKTLHAALDWSYGLLSESERVVLRRLAVFIGYFTLDAALEVVTSTTLDRTAVFEAIDNLVAKSMVATHPLGAMVRYRLLDTTRAYALDIDIDDAQATDLAVRHATYYRRWLEQTGIEWTTLSAGSERTPHFAALNNVRAALEWSFGEGGDLAVAVGLATAAAPVFLAMSLLPECHRWSERAIASLSPQTRGGHQEMKLQAALGVSLMFMRGGRDAAREALERGLAIAESNGDTLDQIRLLGPLHMFHRRTGKFASALEYAKRCSAAAATVSDPAAKALAHTNLGLALHVDGRLVEARSELEASLADEFQQTTTIYLGFEGRILATAVLARNLWLQGYAVQATECAHQAVEGARDMDHSLSLAIALVWAATVYLWTGDLQSAEIDLDQVIALSEPHSMTPYVFVGRGFRGELAIRRGNTKAGIDSLQSSIQKLHTLPYELVTTELSLSLAKGFSVSHRFDEGLRTINETIKLIEANGDFLYMPEALRTKGDILLSMARDSDEDAETCFAQSLEWSRRQGALSWELRTTIDLAKLAASRGQSKEVRTLLLPVFERFTEGFDTADLKAAERLLSARA</sequence>
<keyword evidence="6" id="KW-1185">Reference proteome</keyword>
<name>A0ABM9EAH9_9HYPH</name>
<dbReference type="Pfam" id="PF00486">
    <property type="entry name" value="Trans_reg_C"/>
    <property type="match status" value="1"/>
</dbReference>
<gene>
    <name evidence="5" type="ORF">MES5069_490090</name>
</gene>
<dbReference type="Pfam" id="PF00931">
    <property type="entry name" value="NB-ARC"/>
    <property type="match status" value="1"/>
</dbReference>
<dbReference type="Gene3D" id="3.40.50.300">
    <property type="entry name" value="P-loop containing nucleotide triphosphate hydrolases"/>
    <property type="match status" value="1"/>
</dbReference>
<dbReference type="InterPro" id="IPR003593">
    <property type="entry name" value="AAA+_ATPase"/>
</dbReference>
<proteinExistence type="predicted"/>
<dbReference type="InterPro" id="IPR036388">
    <property type="entry name" value="WH-like_DNA-bd_sf"/>
</dbReference>
<keyword evidence="1 2" id="KW-0238">DNA-binding</keyword>
<organism evidence="5 6">
    <name type="scientific">Mesorhizobium escarrei</name>
    <dbReference type="NCBI Taxonomy" id="666018"/>
    <lineage>
        <taxon>Bacteria</taxon>
        <taxon>Pseudomonadati</taxon>
        <taxon>Pseudomonadota</taxon>
        <taxon>Alphaproteobacteria</taxon>
        <taxon>Hyphomicrobiales</taxon>
        <taxon>Phyllobacteriaceae</taxon>
        <taxon>Mesorhizobium</taxon>
    </lineage>
</organism>
<dbReference type="PRINTS" id="PR00364">
    <property type="entry name" value="DISEASERSIST"/>
</dbReference>
<dbReference type="PROSITE" id="PS51755">
    <property type="entry name" value="OMPR_PHOB"/>
    <property type="match status" value="1"/>
</dbReference>
<evidence type="ECO:0000256" key="1">
    <source>
        <dbReference type="ARBA" id="ARBA00023125"/>
    </source>
</evidence>
<dbReference type="Gene3D" id="1.10.10.10">
    <property type="entry name" value="Winged helix-like DNA-binding domain superfamily/Winged helix DNA-binding domain"/>
    <property type="match status" value="1"/>
</dbReference>